<dbReference type="InterPro" id="IPR007218">
    <property type="entry name" value="DNA_pol_delta_4"/>
</dbReference>
<dbReference type="EMBL" id="ML978122">
    <property type="protein sequence ID" value="KAF2103352.1"/>
    <property type="molecule type" value="Genomic_DNA"/>
</dbReference>
<proteinExistence type="predicted"/>
<dbReference type="PANTHER" id="PTHR14303">
    <property type="entry name" value="DNA POLYMERASE DELTA SUBUNIT 4"/>
    <property type="match status" value="1"/>
</dbReference>
<sequence length="197" mass="22163">MAPKRKTSGPAAARSQQSTLTFNGRSSKITKPSATTPSTKAAKKLDAADIPTPPETSQIDVEDIADTSAEKAVLEQAQEEAERVAVQKTPEEEEASKITEAQIKKYWREKESKRMVKRIHQEDVSVHERVLREFDITSQYGPSIGIARMKRWQRAHRLGLKPPMEVLAVLLKEQEADNIKAQRSHVDELMSSRFNES</sequence>
<dbReference type="GO" id="GO:0003887">
    <property type="term" value="F:DNA-directed DNA polymerase activity"/>
    <property type="evidence" value="ECO:0007669"/>
    <property type="project" value="TreeGrafter"/>
</dbReference>
<comment type="caution">
    <text evidence="2">The sequence shown here is derived from an EMBL/GenBank/DDBJ whole genome shotgun (WGS) entry which is preliminary data.</text>
</comment>
<accession>A0A9P4IRU9</accession>
<dbReference type="Pfam" id="PF04081">
    <property type="entry name" value="DNA_pol_delta_4"/>
    <property type="match status" value="1"/>
</dbReference>
<dbReference type="OrthoDB" id="337486at2759"/>
<evidence type="ECO:0008006" key="4">
    <source>
        <dbReference type="Google" id="ProtNLM"/>
    </source>
</evidence>
<name>A0A9P4IRU9_9PEZI</name>
<dbReference type="GO" id="GO:0043625">
    <property type="term" value="C:delta DNA polymerase complex"/>
    <property type="evidence" value="ECO:0007669"/>
    <property type="project" value="TreeGrafter"/>
</dbReference>
<dbReference type="PANTHER" id="PTHR14303:SF0">
    <property type="entry name" value="DNA POLYMERASE DELTA SUBUNIT 4"/>
    <property type="match status" value="1"/>
</dbReference>
<evidence type="ECO:0000313" key="2">
    <source>
        <dbReference type="EMBL" id="KAF2103352.1"/>
    </source>
</evidence>
<dbReference type="Proteomes" id="UP000799772">
    <property type="component" value="Unassembled WGS sequence"/>
</dbReference>
<feature type="region of interest" description="Disordered" evidence="1">
    <location>
        <begin position="1"/>
        <end position="58"/>
    </location>
</feature>
<organism evidence="2 3">
    <name type="scientific">Rhizodiscina lignyota</name>
    <dbReference type="NCBI Taxonomy" id="1504668"/>
    <lineage>
        <taxon>Eukaryota</taxon>
        <taxon>Fungi</taxon>
        <taxon>Dikarya</taxon>
        <taxon>Ascomycota</taxon>
        <taxon>Pezizomycotina</taxon>
        <taxon>Dothideomycetes</taxon>
        <taxon>Pleosporomycetidae</taxon>
        <taxon>Aulographales</taxon>
        <taxon>Rhizodiscinaceae</taxon>
        <taxon>Rhizodiscina</taxon>
    </lineage>
</organism>
<dbReference type="GO" id="GO:0000731">
    <property type="term" value="P:DNA synthesis involved in DNA repair"/>
    <property type="evidence" value="ECO:0007669"/>
    <property type="project" value="InterPro"/>
</dbReference>
<dbReference type="AlphaFoldDB" id="A0A9P4IRU9"/>
<gene>
    <name evidence="2" type="ORF">NA57DRAFT_63921</name>
</gene>
<protein>
    <recommendedName>
        <fullName evidence="4">DNA polymerase delta subunit 4</fullName>
    </recommendedName>
</protein>
<evidence type="ECO:0000256" key="1">
    <source>
        <dbReference type="SAM" id="MobiDB-lite"/>
    </source>
</evidence>
<feature type="compositionally biased region" description="Polar residues" evidence="1">
    <location>
        <begin position="14"/>
        <end position="39"/>
    </location>
</feature>
<keyword evidence="3" id="KW-1185">Reference proteome</keyword>
<evidence type="ECO:0000313" key="3">
    <source>
        <dbReference type="Proteomes" id="UP000799772"/>
    </source>
</evidence>
<reference evidence="2" key="1">
    <citation type="journal article" date="2020" name="Stud. Mycol.">
        <title>101 Dothideomycetes genomes: a test case for predicting lifestyles and emergence of pathogens.</title>
        <authorList>
            <person name="Haridas S."/>
            <person name="Albert R."/>
            <person name="Binder M."/>
            <person name="Bloem J."/>
            <person name="Labutti K."/>
            <person name="Salamov A."/>
            <person name="Andreopoulos B."/>
            <person name="Baker S."/>
            <person name="Barry K."/>
            <person name="Bills G."/>
            <person name="Bluhm B."/>
            <person name="Cannon C."/>
            <person name="Castanera R."/>
            <person name="Culley D."/>
            <person name="Daum C."/>
            <person name="Ezra D."/>
            <person name="Gonzalez J."/>
            <person name="Henrissat B."/>
            <person name="Kuo A."/>
            <person name="Liang C."/>
            <person name="Lipzen A."/>
            <person name="Lutzoni F."/>
            <person name="Magnuson J."/>
            <person name="Mondo S."/>
            <person name="Nolan M."/>
            <person name="Ohm R."/>
            <person name="Pangilinan J."/>
            <person name="Park H.-J."/>
            <person name="Ramirez L."/>
            <person name="Alfaro M."/>
            <person name="Sun H."/>
            <person name="Tritt A."/>
            <person name="Yoshinaga Y."/>
            <person name="Zwiers L.-H."/>
            <person name="Turgeon B."/>
            <person name="Goodwin S."/>
            <person name="Spatafora J."/>
            <person name="Crous P."/>
            <person name="Grigoriev I."/>
        </authorList>
    </citation>
    <scope>NUCLEOTIDE SEQUENCE</scope>
    <source>
        <strain evidence="2">CBS 133067</strain>
    </source>
</reference>
<dbReference type="GO" id="GO:0006261">
    <property type="term" value="P:DNA-templated DNA replication"/>
    <property type="evidence" value="ECO:0007669"/>
    <property type="project" value="TreeGrafter"/>
</dbReference>